<evidence type="ECO:0000256" key="8">
    <source>
        <dbReference type="RuleBase" id="RU003960"/>
    </source>
</evidence>
<dbReference type="InterPro" id="IPR035996">
    <property type="entry name" value="4pyrrol_Methylase_sf"/>
</dbReference>
<dbReference type="InterPro" id="IPR014776">
    <property type="entry name" value="4pyrrole_Mease_sub2"/>
</dbReference>
<proteinExistence type="inferred from homology"/>
<evidence type="ECO:0000256" key="2">
    <source>
        <dbReference type="ARBA" id="ARBA00012162"/>
    </source>
</evidence>
<feature type="domain" description="Tetrapyrrole methylase" evidence="9">
    <location>
        <begin position="6"/>
        <end position="221"/>
    </location>
</feature>
<name>A0A1D8CZD1_CHLLM</name>
<dbReference type="Gene3D" id="3.40.1010.10">
    <property type="entry name" value="Cobalt-precorrin-4 Transmethylase, Domain 1"/>
    <property type="match status" value="1"/>
</dbReference>
<dbReference type="FunFam" id="3.40.1010.10:FF:000001">
    <property type="entry name" value="Siroheme synthase"/>
    <property type="match status" value="1"/>
</dbReference>
<keyword evidence="4 8" id="KW-0808">Transferase</keyword>
<dbReference type="InterPro" id="IPR050161">
    <property type="entry name" value="Siro_Cobalamin_biosynth"/>
</dbReference>
<dbReference type="PROSITE" id="PS00840">
    <property type="entry name" value="SUMT_2"/>
    <property type="match status" value="1"/>
</dbReference>
<dbReference type="SUPFAM" id="SSF53790">
    <property type="entry name" value="Tetrapyrrole methylase"/>
    <property type="match status" value="1"/>
</dbReference>
<keyword evidence="5" id="KW-0949">S-adenosyl-L-methionine</keyword>
<dbReference type="Proteomes" id="UP000095185">
    <property type="component" value="Chromosome"/>
</dbReference>
<dbReference type="EMBL" id="CP017305">
    <property type="protein sequence ID" value="AOS84300.1"/>
    <property type="molecule type" value="Genomic_DNA"/>
</dbReference>
<dbReference type="NCBIfam" id="NF004790">
    <property type="entry name" value="PRK06136.1"/>
    <property type="match status" value="1"/>
</dbReference>
<dbReference type="InterPro" id="IPR006366">
    <property type="entry name" value="CobA/CysG_C"/>
</dbReference>
<comment type="pathway">
    <text evidence="7">Porphyrin-containing compound metabolism; siroheme biosynthesis; precorrin-2 from uroporphyrinogen III: step 1/1.</text>
</comment>
<dbReference type="RefSeq" id="WP_069810492.1">
    <property type="nucleotide sequence ID" value="NZ_CP017305.1"/>
</dbReference>
<dbReference type="Pfam" id="PF00590">
    <property type="entry name" value="TP_methylase"/>
    <property type="match status" value="1"/>
</dbReference>
<dbReference type="InterPro" id="IPR014777">
    <property type="entry name" value="4pyrrole_Mease_sub1"/>
</dbReference>
<dbReference type="GO" id="GO:0004851">
    <property type="term" value="F:uroporphyrin-III C-methyltransferase activity"/>
    <property type="evidence" value="ECO:0007669"/>
    <property type="project" value="UniProtKB-EC"/>
</dbReference>
<dbReference type="STRING" id="274537.BIU88_09265"/>
<dbReference type="PANTHER" id="PTHR45790:SF3">
    <property type="entry name" value="S-ADENOSYL-L-METHIONINE-DEPENDENT UROPORPHYRINOGEN III METHYLTRANSFERASE, CHLOROPLASTIC"/>
    <property type="match status" value="1"/>
</dbReference>
<accession>A0A1D8CZD1</accession>
<keyword evidence="6" id="KW-0627">Porphyrin biosynthesis</keyword>
<dbReference type="GO" id="GO:0019354">
    <property type="term" value="P:siroheme biosynthetic process"/>
    <property type="evidence" value="ECO:0007669"/>
    <property type="project" value="InterPro"/>
</dbReference>
<evidence type="ECO:0000256" key="7">
    <source>
        <dbReference type="ARBA" id="ARBA00025705"/>
    </source>
</evidence>
<sequence length="261" mass="28064">MEHSGKVWLVGAGPGDPELLTVRAQRLLQSADVVLHDALVSPEILALLSPGAEKIAVGKRNGDGKDQTDRQRQINGLLVRYACEGKCVVRLKAGDPFMFGRGIEEVRALEAAGAPCEVVPGITAGIAAAELCRIPLTERYRNTSALFCTGQTADYSLSHFSAVIELMKAGTPLVMYMGFEHLDRIVGRFIESGLSPELPACAVSRVSRSDQALVAATLGTIVEQLRVRELPLPVVFIIGEHAIPEKGGEQYPSGRNHNEQS</sequence>
<dbReference type="KEGG" id="clz:BIU88_09265"/>
<dbReference type="CDD" id="cd11642">
    <property type="entry name" value="SUMT"/>
    <property type="match status" value="1"/>
</dbReference>
<evidence type="ECO:0000313" key="10">
    <source>
        <dbReference type="EMBL" id="AOS84300.1"/>
    </source>
</evidence>
<organism evidence="10 11">
    <name type="scientific">Chlorobaculum limnaeum</name>
    <dbReference type="NCBI Taxonomy" id="274537"/>
    <lineage>
        <taxon>Bacteria</taxon>
        <taxon>Pseudomonadati</taxon>
        <taxon>Chlorobiota</taxon>
        <taxon>Chlorobiia</taxon>
        <taxon>Chlorobiales</taxon>
        <taxon>Chlorobiaceae</taxon>
        <taxon>Chlorobaculum</taxon>
    </lineage>
</organism>
<dbReference type="AlphaFoldDB" id="A0A1D8CZD1"/>
<keyword evidence="3 8" id="KW-0489">Methyltransferase</keyword>
<reference evidence="10" key="1">
    <citation type="submission" date="2016-09" db="EMBL/GenBank/DDBJ databases">
        <title>Genome sequence of Chlorobaculum limnaeum.</title>
        <authorList>
            <person name="Liu Z."/>
            <person name="Tank M."/>
            <person name="Bryant D.A."/>
        </authorList>
    </citation>
    <scope>NUCLEOTIDE SEQUENCE [LARGE SCALE GENOMIC DNA]</scope>
    <source>
        <strain evidence="10">DSM 1677</strain>
    </source>
</reference>
<gene>
    <name evidence="10" type="ORF">BIU88_09265</name>
</gene>
<dbReference type="GO" id="GO:0032259">
    <property type="term" value="P:methylation"/>
    <property type="evidence" value="ECO:0007669"/>
    <property type="project" value="UniProtKB-KW"/>
</dbReference>
<dbReference type="NCBIfam" id="TIGR01469">
    <property type="entry name" value="cobA_cysG_Cterm"/>
    <property type="match status" value="1"/>
</dbReference>
<dbReference type="OrthoDB" id="9815856at2"/>
<dbReference type="InterPro" id="IPR003043">
    <property type="entry name" value="Uropor_MeTrfase_CS"/>
</dbReference>
<evidence type="ECO:0000256" key="1">
    <source>
        <dbReference type="ARBA" id="ARBA00005879"/>
    </source>
</evidence>
<evidence type="ECO:0000259" key="9">
    <source>
        <dbReference type="Pfam" id="PF00590"/>
    </source>
</evidence>
<evidence type="ECO:0000256" key="3">
    <source>
        <dbReference type="ARBA" id="ARBA00022603"/>
    </source>
</evidence>
<keyword evidence="11" id="KW-1185">Reference proteome</keyword>
<evidence type="ECO:0000256" key="5">
    <source>
        <dbReference type="ARBA" id="ARBA00022691"/>
    </source>
</evidence>
<dbReference type="InterPro" id="IPR000878">
    <property type="entry name" value="4pyrrol_Mease"/>
</dbReference>
<comment type="similarity">
    <text evidence="1 8">Belongs to the precorrin methyltransferase family.</text>
</comment>
<evidence type="ECO:0000256" key="4">
    <source>
        <dbReference type="ARBA" id="ARBA00022679"/>
    </source>
</evidence>
<protein>
    <recommendedName>
        <fullName evidence="2">uroporphyrinogen-III C-methyltransferase</fullName>
        <ecNumber evidence="2">2.1.1.107</ecNumber>
    </recommendedName>
</protein>
<dbReference type="PANTHER" id="PTHR45790">
    <property type="entry name" value="SIROHEME SYNTHASE-RELATED"/>
    <property type="match status" value="1"/>
</dbReference>
<evidence type="ECO:0000313" key="11">
    <source>
        <dbReference type="Proteomes" id="UP000095185"/>
    </source>
</evidence>
<evidence type="ECO:0000256" key="6">
    <source>
        <dbReference type="ARBA" id="ARBA00023244"/>
    </source>
</evidence>
<dbReference type="Gene3D" id="3.30.950.10">
    <property type="entry name" value="Methyltransferase, Cobalt-precorrin-4 Transmethylase, Domain 2"/>
    <property type="match status" value="1"/>
</dbReference>
<dbReference type="PROSITE" id="PS00839">
    <property type="entry name" value="SUMT_1"/>
    <property type="match status" value="1"/>
</dbReference>
<dbReference type="EC" id="2.1.1.107" evidence="2"/>